<gene>
    <name evidence="7" type="ORF">VITISV_031026</name>
</gene>
<comment type="subcellular location">
    <subcellularLocation>
        <location evidence="2">Cytoplasm</location>
    </subcellularLocation>
    <subcellularLocation>
        <location evidence="1">Nucleus</location>
    </subcellularLocation>
</comment>
<evidence type="ECO:0000256" key="2">
    <source>
        <dbReference type="ARBA" id="ARBA00004496"/>
    </source>
</evidence>
<feature type="domain" description="WPP" evidence="6">
    <location>
        <begin position="355"/>
        <end position="428"/>
    </location>
</feature>
<dbReference type="GO" id="GO:0005634">
    <property type="term" value="C:nucleus"/>
    <property type="evidence" value="ECO:0007669"/>
    <property type="project" value="UniProtKB-SubCell"/>
</dbReference>
<dbReference type="InterPro" id="IPR025265">
    <property type="entry name" value="WPP_dom"/>
</dbReference>
<reference evidence="7" key="1">
    <citation type="journal article" date="2007" name="PLoS ONE">
        <title>The first genome sequence of an elite grapevine cultivar (Pinot noir Vitis vinifera L.): coping with a highly heterozygous genome.</title>
        <authorList>
            <person name="Velasco R."/>
            <person name="Zharkikh A."/>
            <person name="Troggio M."/>
            <person name="Cartwright D.A."/>
            <person name="Cestaro A."/>
            <person name="Pruss D."/>
            <person name="Pindo M."/>
            <person name="FitzGerald L.M."/>
            <person name="Vezzulli S."/>
            <person name="Reid J."/>
            <person name="Malacarne G."/>
            <person name="Iliev D."/>
            <person name="Coppola G."/>
            <person name="Wardell B."/>
            <person name="Micheletti D."/>
            <person name="Macalma T."/>
            <person name="Facci M."/>
            <person name="Mitchell J.T."/>
            <person name="Perazzolli M."/>
            <person name="Eldredge G."/>
            <person name="Gatto P."/>
            <person name="Oyzerski R."/>
            <person name="Moretto M."/>
            <person name="Gutin N."/>
            <person name="Stefanini M."/>
            <person name="Chen Y."/>
            <person name="Segala C."/>
            <person name="Davenport C."/>
            <person name="Dematte L."/>
            <person name="Mraz A."/>
            <person name="Battilana J."/>
            <person name="Stormo K."/>
            <person name="Costa F."/>
            <person name="Tao Q."/>
            <person name="Si-Ammour A."/>
            <person name="Harkins T."/>
            <person name="Lackey A."/>
            <person name="Perbost C."/>
            <person name="Taillon B."/>
            <person name="Stella A."/>
            <person name="Solovyev V."/>
            <person name="Fawcett J.A."/>
            <person name="Sterck L."/>
            <person name="Vandepoele K."/>
            <person name="Grando S.M."/>
            <person name="Toppo S."/>
            <person name="Moser C."/>
            <person name="Lanchbury J."/>
            <person name="Bogden R."/>
            <person name="Skolnick M."/>
            <person name="Sgaramella V."/>
            <person name="Bhatnagar S.K."/>
            <person name="Fontana P."/>
            <person name="Gutin A."/>
            <person name="Van de Peer Y."/>
            <person name="Salamini F."/>
            <person name="Viola R."/>
        </authorList>
    </citation>
    <scope>NUCLEOTIDE SEQUENCE</scope>
</reference>
<dbReference type="Gene3D" id="1.10.246.200">
    <property type="entry name" value="WPP domain"/>
    <property type="match status" value="1"/>
</dbReference>
<dbReference type="InterPro" id="IPR045203">
    <property type="entry name" value="RanGAP1/2"/>
</dbReference>
<feature type="compositionally biased region" description="Basic and acidic residues" evidence="5">
    <location>
        <begin position="421"/>
        <end position="433"/>
    </location>
</feature>
<dbReference type="GO" id="GO:0005096">
    <property type="term" value="F:GTPase activator activity"/>
    <property type="evidence" value="ECO:0007669"/>
    <property type="project" value="InterPro"/>
</dbReference>
<dbReference type="EMBL" id="AM426473">
    <property type="protein sequence ID" value="CAN66730.1"/>
    <property type="molecule type" value="Genomic_DNA"/>
</dbReference>
<keyword evidence="3" id="KW-0963">Cytoplasm</keyword>
<evidence type="ECO:0000259" key="6">
    <source>
        <dbReference type="Pfam" id="PF13943"/>
    </source>
</evidence>
<dbReference type="ExpressionAtlas" id="A5AGT5">
    <property type="expression patterns" value="baseline and differential"/>
</dbReference>
<protein>
    <recommendedName>
        <fullName evidence="6">WPP domain-containing protein</fullName>
    </recommendedName>
</protein>
<proteinExistence type="predicted"/>
<dbReference type="AlphaFoldDB" id="A5AGT5"/>
<keyword evidence="4" id="KW-0539">Nucleus</keyword>
<evidence type="ECO:0000313" key="7">
    <source>
        <dbReference type="EMBL" id="CAN66730.1"/>
    </source>
</evidence>
<evidence type="ECO:0000256" key="5">
    <source>
        <dbReference type="SAM" id="MobiDB-lite"/>
    </source>
</evidence>
<evidence type="ECO:0000256" key="4">
    <source>
        <dbReference type="ARBA" id="ARBA00023242"/>
    </source>
</evidence>
<dbReference type="InterPro" id="IPR038214">
    <property type="entry name" value="WPP_sf"/>
</dbReference>
<sequence>MSCHTGAYPIRSGLLASLSESSFGFGSLDQGFESRLELLEQHEELWDTSDGLMGLAPILGRITDLGQRRLVMAMRLMQIKEIIFLRKRSSWFQYTEGSNTGLAITIRNSKKEIDATSANNWSHGKKYILSSTIGERYIVLAMKHPAVFLDSRKIPEEASKLTCLTRLNTTHSNSADGIKIFILQVAVVVLIILKFEASGENSEWLNMFQEKIKKKFEPVIGLFSHSDQGLTHWIQRTKSHQFSDVIETKVQVCLHTSKRLVQESPRDYSGKVPDVAPKKDTAESCISFDRMRRLIKNNTNGAWTFYSVLNLMKMGRTSSDSDGPNQILFTSIEELDYASVHLGEEEDALMPDARLSSISPTLARCGLLMREAIEKYAKEIGDATFAIVNQHHEKEPDGDGSSAVQPYAKESSKLMLEILKQDPKTEEDGKEDFLPTTTEIY</sequence>
<dbReference type="PANTHER" id="PTHR46761:SF2">
    <property type="entry name" value="RAN GTPASE-ACTIVATING PROTEIN 1"/>
    <property type="match status" value="1"/>
</dbReference>
<name>A5AGT5_VITVI</name>
<dbReference type="Pfam" id="PF13943">
    <property type="entry name" value="WPP"/>
    <property type="match status" value="1"/>
</dbReference>
<evidence type="ECO:0000256" key="3">
    <source>
        <dbReference type="ARBA" id="ARBA00022490"/>
    </source>
</evidence>
<dbReference type="PANTHER" id="PTHR46761">
    <property type="entry name" value="RAN GTPASE-ACTIVATING PROTEIN 1"/>
    <property type="match status" value="1"/>
</dbReference>
<dbReference type="GO" id="GO:0005737">
    <property type="term" value="C:cytoplasm"/>
    <property type="evidence" value="ECO:0007669"/>
    <property type="project" value="UniProtKB-SubCell"/>
</dbReference>
<accession>A5AGT5</accession>
<evidence type="ECO:0000256" key="1">
    <source>
        <dbReference type="ARBA" id="ARBA00004123"/>
    </source>
</evidence>
<organism evidence="7">
    <name type="scientific">Vitis vinifera</name>
    <name type="common">Grape</name>
    <dbReference type="NCBI Taxonomy" id="29760"/>
    <lineage>
        <taxon>Eukaryota</taxon>
        <taxon>Viridiplantae</taxon>
        <taxon>Streptophyta</taxon>
        <taxon>Embryophyta</taxon>
        <taxon>Tracheophyta</taxon>
        <taxon>Spermatophyta</taxon>
        <taxon>Magnoliopsida</taxon>
        <taxon>eudicotyledons</taxon>
        <taxon>Gunneridae</taxon>
        <taxon>Pentapetalae</taxon>
        <taxon>rosids</taxon>
        <taxon>Vitales</taxon>
        <taxon>Vitaceae</taxon>
        <taxon>Viteae</taxon>
        <taxon>Vitis</taxon>
    </lineage>
</organism>
<feature type="region of interest" description="Disordered" evidence="5">
    <location>
        <begin position="421"/>
        <end position="441"/>
    </location>
</feature>